<dbReference type="Pfam" id="PF00950">
    <property type="entry name" value="ABC-3"/>
    <property type="match status" value="1"/>
</dbReference>
<keyword evidence="3 6" id="KW-0812">Transmembrane</keyword>
<dbReference type="GO" id="GO:0010043">
    <property type="term" value="P:response to zinc ion"/>
    <property type="evidence" value="ECO:0007669"/>
    <property type="project" value="TreeGrafter"/>
</dbReference>
<dbReference type="CDD" id="cd06550">
    <property type="entry name" value="TM_ABC_iron-siderophores_like"/>
    <property type="match status" value="1"/>
</dbReference>
<keyword evidence="4 8" id="KW-1133">Transmembrane helix</keyword>
<evidence type="ECO:0000256" key="7">
    <source>
        <dbReference type="SAM" id="MobiDB-lite"/>
    </source>
</evidence>
<comment type="similarity">
    <text evidence="2 6">Belongs to the ABC-3 integral membrane protein family.</text>
</comment>
<accession>A0AAE9YHX6</accession>
<gene>
    <name evidence="9" type="primary">aztB</name>
    <name evidence="9" type="ORF">PO878_08800</name>
</gene>
<evidence type="ECO:0000256" key="8">
    <source>
        <dbReference type="SAM" id="Phobius"/>
    </source>
</evidence>
<evidence type="ECO:0000256" key="1">
    <source>
        <dbReference type="ARBA" id="ARBA00004141"/>
    </source>
</evidence>
<dbReference type="RefSeq" id="WP_272738337.1">
    <property type="nucleotide sequence ID" value="NZ_CP116942.1"/>
</dbReference>
<feature type="transmembrane region" description="Helical" evidence="8">
    <location>
        <begin position="150"/>
        <end position="168"/>
    </location>
</feature>
<dbReference type="SUPFAM" id="SSF81345">
    <property type="entry name" value="ABC transporter involved in vitamin B12 uptake, BtuC"/>
    <property type="match status" value="1"/>
</dbReference>
<evidence type="ECO:0000313" key="10">
    <source>
        <dbReference type="Proteomes" id="UP001216390"/>
    </source>
</evidence>
<dbReference type="AlphaFoldDB" id="A0AAE9YHX6"/>
<feature type="transmembrane region" description="Helical" evidence="8">
    <location>
        <begin position="213"/>
        <end position="230"/>
    </location>
</feature>
<comment type="subcellular location">
    <subcellularLocation>
        <location evidence="6">Cell membrane</location>
        <topology evidence="6">Multi-pass membrane protein</topology>
    </subcellularLocation>
    <subcellularLocation>
        <location evidence="1">Membrane</location>
        <topology evidence="1">Multi-pass membrane protein</topology>
    </subcellularLocation>
</comment>
<feature type="compositionally biased region" description="Pro residues" evidence="7">
    <location>
        <begin position="303"/>
        <end position="321"/>
    </location>
</feature>
<dbReference type="GO" id="GO:0055085">
    <property type="term" value="P:transmembrane transport"/>
    <property type="evidence" value="ECO:0007669"/>
    <property type="project" value="InterPro"/>
</dbReference>
<evidence type="ECO:0000256" key="4">
    <source>
        <dbReference type="ARBA" id="ARBA00022989"/>
    </source>
</evidence>
<organism evidence="9 10">
    <name type="scientific">Iamia majanohamensis</name>
    <dbReference type="NCBI Taxonomy" id="467976"/>
    <lineage>
        <taxon>Bacteria</taxon>
        <taxon>Bacillati</taxon>
        <taxon>Actinomycetota</taxon>
        <taxon>Acidimicrobiia</taxon>
        <taxon>Acidimicrobiales</taxon>
        <taxon>Iamiaceae</taxon>
        <taxon>Iamia</taxon>
    </lineage>
</organism>
<evidence type="ECO:0000256" key="5">
    <source>
        <dbReference type="ARBA" id="ARBA00023136"/>
    </source>
</evidence>
<dbReference type="InterPro" id="IPR037294">
    <property type="entry name" value="ABC_BtuC-like"/>
</dbReference>
<dbReference type="PANTHER" id="PTHR30477:SF13">
    <property type="entry name" value="IRON TRANSPORT SYSTEM MEMBRANE PROTEIN HI_0360-RELATED"/>
    <property type="match status" value="1"/>
</dbReference>
<protein>
    <submittedName>
        <fullName evidence="9">Zinc ABC transporter permease AztB</fullName>
    </submittedName>
</protein>
<keyword evidence="6" id="KW-0813">Transport</keyword>
<reference evidence="9" key="1">
    <citation type="submission" date="2023-01" db="EMBL/GenBank/DDBJ databases">
        <title>The diversity of Class Acidimicrobiia in South China Sea sediment environments and the proposal of Iamia marina sp. nov., a novel species of the genus Iamia.</title>
        <authorList>
            <person name="He Y."/>
            <person name="Tian X."/>
        </authorList>
    </citation>
    <scope>NUCLEOTIDE SEQUENCE</scope>
    <source>
        <strain evidence="9">DSM 19957</strain>
    </source>
</reference>
<feature type="transmembrane region" description="Helical" evidence="8">
    <location>
        <begin position="189"/>
        <end position="207"/>
    </location>
</feature>
<evidence type="ECO:0000256" key="6">
    <source>
        <dbReference type="RuleBase" id="RU003943"/>
    </source>
</evidence>
<name>A0AAE9YHX6_9ACTN</name>
<dbReference type="Gene3D" id="1.10.3470.10">
    <property type="entry name" value="ABC transporter involved in vitamin B12 uptake, BtuC"/>
    <property type="match status" value="1"/>
</dbReference>
<keyword evidence="10" id="KW-1185">Reference proteome</keyword>
<keyword evidence="5 8" id="KW-0472">Membrane</keyword>
<proteinExistence type="inferred from homology"/>
<evidence type="ECO:0000256" key="3">
    <source>
        <dbReference type="ARBA" id="ARBA00022692"/>
    </source>
</evidence>
<dbReference type="Proteomes" id="UP001216390">
    <property type="component" value="Chromosome"/>
</dbReference>
<feature type="transmembrane region" description="Helical" evidence="8">
    <location>
        <begin position="109"/>
        <end position="130"/>
    </location>
</feature>
<dbReference type="NCBIfam" id="NF040871">
    <property type="entry name" value="AztB"/>
    <property type="match status" value="1"/>
</dbReference>
<dbReference type="EMBL" id="CP116942">
    <property type="protein sequence ID" value="WCO68822.1"/>
    <property type="molecule type" value="Genomic_DNA"/>
</dbReference>
<evidence type="ECO:0000313" key="9">
    <source>
        <dbReference type="EMBL" id="WCO68822.1"/>
    </source>
</evidence>
<sequence length="321" mass="32670">MVPSACLPALLGTAGTGWLTEAFAPSFMQRALVAGLVASVAAAVVGTWIVLRGLTFLGDALAHGVIPGLALAVLWGFSPILGALLSALVMSGAVTLVGRRARVREDVGIGLLFVGMLALGVVIISRSQSFSTDVTALLFGDILGVTAADIRGQVVAAVLVVGASLVLHRPFLALAFNQDKARTLGMRPALAHTALLVLVAVAIVASFDAIGTLLVFGLLIGPPATATLLVRRVPLVMTVAVALGASAVVVGLLISYHQGTAGGATIAGVAVLEFLVVLAAQETRRAVREARTRRGNPSGGPNRPHPGAEPAPERPVTPIDP</sequence>
<feature type="region of interest" description="Disordered" evidence="7">
    <location>
        <begin position="287"/>
        <end position="321"/>
    </location>
</feature>
<dbReference type="PANTHER" id="PTHR30477">
    <property type="entry name" value="ABC-TRANSPORTER METAL-BINDING PROTEIN"/>
    <property type="match status" value="1"/>
</dbReference>
<feature type="transmembrane region" description="Helical" evidence="8">
    <location>
        <begin position="260"/>
        <end position="280"/>
    </location>
</feature>
<evidence type="ECO:0000256" key="2">
    <source>
        <dbReference type="ARBA" id="ARBA00008034"/>
    </source>
</evidence>
<feature type="transmembrane region" description="Helical" evidence="8">
    <location>
        <begin position="235"/>
        <end position="254"/>
    </location>
</feature>
<dbReference type="KEGG" id="ima:PO878_08800"/>
<dbReference type="InterPro" id="IPR001626">
    <property type="entry name" value="ABC_TroCD"/>
</dbReference>
<feature type="transmembrane region" description="Helical" evidence="8">
    <location>
        <begin position="32"/>
        <end position="51"/>
    </location>
</feature>
<dbReference type="GO" id="GO:0043190">
    <property type="term" value="C:ATP-binding cassette (ABC) transporter complex"/>
    <property type="evidence" value="ECO:0007669"/>
    <property type="project" value="InterPro"/>
</dbReference>